<evidence type="ECO:0000259" key="2">
    <source>
        <dbReference type="Pfam" id="PF09791"/>
    </source>
</evidence>
<evidence type="ECO:0000313" key="3">
    <source>
        <dbReference type="EMBL" id="PXX78825.1"/>
    </source>
</evidence>
<proteinExistence type="predicted"/>
<comment type="caution">
    <text evidence="3">The sequence shown here is derived from an EMBL/GenBank/DDBJ whole genome shotgun (WGS) entry which is preliminary data.</text>
</comment>
<dbReference type="RefSeq" id="WP_110390748.1">
    <property type="nucleotide sequence ID" value="NZ_QJKI01000009.1"/>
</dbReference>
<feature type="region of interest" description="Disordered" evidence="1">
    <location>
        <begin position="1"/>
        <end position="21"/>
    </location>
</feature>
<feature type="region of interest" description="Disordered" evidence="1">
    <location>
        <begin position="51"/>
        <end position="72"/>
    </location>
</feature>
<sequence>MSQSDDLFDPEPEAPEPPADGACCGSGCDNCVLDVYQAQLSDYRLKHWQWTQRQTASSEAERNAPAARQASW</sequence>
<dbReference type="EMBL" id="QJKI01000009">
    <property type="protein sequence ID" value="PXX78825.1"/>
    <property type="molecule type" value="Genomic_DNA"/>
</dbReference>
<evidence type="ECO:0000256" key="1">
    <source>
        <dbReference type="SAM" id="MobiDB-lite"/>
    </source>
</evidence>
<gene>
    <name evidence="3" type="ORF">DFR34_10949</name>
</gene>
<feature type="domain" description="Oxidoreductase-like" evidence="2">
    <location>
        <begin position="12"/>
        <end position="49"/>
    </location>
</feature>
<dbReference type="OrthoDB" id="5797329at2"/>
<organism evidence="3 4">
    <name type="scientific">Rivihabitans pingtungensis</name>
    <dbReference type="NCBI Taxonomy" id="1054498"/>
    <lineage>
        <taxon>Bacteria</taxon>
        <taxon>Pseudomonadati</taxon>
        <taxon>Pseudomonadota</taxon>
        <taxon>Betaproteobacteria</taxon>
        <taxon>Neisseriales</taxon>
        <taxon>Aquaspirillaceae</taxon>
        <taxon>Rivihabitans</taxon>
    </lineage>
</organism>
<dbReference type="AlphaFoldDB" id="A0A318KSY2"/>
<dbReference type="Proteomes" id="UP000247555">
    <property type="component" value="Unassembled WGS sequence"/>
</dbReference>
<reference evidence="3 4" key="1">
    <citation type="submission" date="2018-05" db="EMBL/GenBank/DDBJ databases">
        <title>Genomic Encyclopedia of Type Strains, Phase IV (KMG-IV): sequencing the most valuable type-strain genomes for metagenomic binning, comparative biology and taxonomic classification.</title>
        <authorList>
            <person name="Goeker M."/>
        </authorList>
    </citation>
    <scope>NUCLEOTIDE SEQUENCE [LARGE SCALE GENOMIC DNA]</scope>
    <source>
        <strain evidence="3 4">DSM 29661</strain>
    </source>
</reference>
<evidence type="ECO:0000313" key="4">
    <source>
        <dbReference type="Proteomes" id="UP000247555"/>
    </source>
</evidence>
<accession>A0A318KSY2</accession>
<keyword evidence="4" id="KW-1185">Reference proteome</keyword>
<feature type="compositionally biased region" description="Acidic residues" evidence="1">
    <location>
        <begin position="1"/>
        <end position="14"/>
    </location>
</feature>
<dbReference type="InterPro" id="IPR019180">
    <property type="entry name" value="Oxidoreductase-like_N"/>
</dbReference>
<protein>
    <submittedName>
        <fullName evidence="3">Oxidoreductase family protein</fullName>
    </submittedName>
</protein>
<dbReference type="Pfam" id="PF09791">
    <property type="entry name" value="Oxidored-like"/>
    <property type="match status" value="1"/>
</dbReference>
<name>A0A318KSY2_9NEIS</name>